<comment type="caution">
    <text evidence="6">The sequence shown here is derived from an EMBL/GenBank/DDBJ whole genome shotgun (WGS) entry which is preliminary data.</text>
</comment>
<dbReference type="CDD" id="cd00176">
    <property type="entry name" value="SPEC"/>
    <property type="match status" value="1"/>
</dbReference>
<dbReference type="GO" id="GO:0003779">
    <property type="term" value="F:actin binding"/>
    <property type="evidence" value="ECO:0007669"/>
    <property type="project" value="UniProtKB-KW"/>
</dbReference>
<dbReference type="PROSITE" id="PS00020">
    <property type="entry name" value="ACTININ_2"/>
    <property type="match status" value="1"/>
</dbReference>
<dbReference type="Gene3D" id="1.10.418.10">
    <property type="entry name" value="Calponin-like domain"/>
    <property type="match status" value="2"/>
</dbReference>
<keyword evidence="2" id="KW-0677">Repeat</keyword>
<dbReference type="PROSITE" id="PS00019">
    <property type="entry name" value="ACTININ_1"/>
    <property type="match status" value="1"/>
</dbReference>
<dbReference type="Pfam" id="PF17902">
    <property type="entry name" value="SH3_10"/>
    <property type="match status" value="1"/>
</dbReference>
<dbReference type="PANTHER" id="PTHR23169">
    <property type="entry name" value="ENVOPLAKIN"/>
    <property type="match status" value="1"/>
</dbReference>
<dbReference type="GO" id="GO:0031122">
    <property type="term" value="P:cytoplasmic microtubule organization"/>
    <property type="evidence" value="ECO:0007669"/>
    <property type="project" value="TreeGrafter"/>
</dbReference>
<dbReference type="InterPro" id="IPR002017">
    <property type="entry name" value="Spectrin_repeat"/>
</dbReference>
<evidence type="ECO:0000259" key="5">
    <source>
        <dbReference type="PROSITE" id="PS50021"/>
    </source>
</evidence>
<dbReference type="InterPro" id="IPR018159">
    <property type="entry name" value="Spectrin/alpha-actinin"/>
</dbReference>
<accession>A0AAN7VGH2</accession>
<feature type="coiled-coil region" evidence="4">
    <location>
        <begin position="981"/>
        <end position="1008"/>
    </location>
</feature>
<keyword evidence="4" id="KW-0175">Coiled coil</keyword>
<organism evidence="6 7">
    <name type="scientific">Pyrocoelia pectoralis</name>
    <dbReference type="NCBI Taxonomy" id="417401"/>
    <lineage>
        <taxon>Eukaryota</taxon>
        <taxon>Metazoa</taxon>
        <taxon>Ecdysozoa</taxon>
        <taxon>Arthropoda</taxon>
        <taxon>Hexapoda</taxon>
        <taxon>Insecta</taxon>
        <taxon>Pterygota</taxon>
        <taxon>Neoptera</taxon>
        <taxon>Endopterygota</taxon>
        <taxon>Coleoptera</taxon>
        <taxon>Polyphaga</taxon>
        <taxon>Elateriformia</taxon>
        <taxon>Elateroidea</taxon>
        <taxon>Lampyridae</taxon>
        <taxon>Lampyrinae</taxon>
        <taxon>Pyrocoelia</taxon>
    </lineage>
</organism>
<dbReference type="InterPro" id="IPR001715">
    <property type="entry name" value="CH_dom"/>
</dbReference>
<feature type="coiled-coil region" evidence="4">
    <location>
        <begin position="417"/>
        <end position="491"/>
    </location>
</feature>
<dbReference type="InterPro" id="IPR001589">
    <property type="entry name" value="Actinin_actin-bd_CS"/>
</dbReference>
<keyword evidence="1" id="KW-0597">Phosphoprotein</keyword>
<dbReference type="GO" id="GO:0030056">
    <property type="term" value="C:hemidesmosome"/>
    <property type="evidence" value="ECO:0007669"/>
    <property type="project" value="TreeGrafter"/>
</dbReference>
<evidence type="ECO:0000256" key="2">
    <source>
        <dbReference type="ARBA" id="ARBA00022737"/>
    </source>
</evidence>
<sequence>MSTQAYYKDRLGFDPKEALFDGPPHEKYRKTGDMKKEPHGYEENLTKFKGTTIWEYFVESTDERDAIQKKTFTKWVNKHLKKTYTCLHVCVTVNNVPCCPPPANQQIRDLFEDLRSGHNLISLLEVLTGEQLPRERGVMRFHMLHNVDTALHFLHCKKIRLVNIRSEDIVDGNPKLTLGLIWTIILHFQISDIVVGQEPNISAKDYLLRWAKRTTNKYPGVRVTDFTSSWRDGLAFSAIIHRNRPDLIDWRNVKIQHARERMETAFYIAEREYGVTRLLDPEDVDTHELDEKSLITYISSLHEVFPEPPPIHPLYDQAAQQRIQEYRELASSLHMWIREKYSLMQDRSFPPTLIEMKKLASESSRFRTDEIPPRQRDKQYLNQSFRDLEKYFKSVGEVDIEPELHIDSIEKTWSRFMAAYQERDRQILEELKRLEREIKQTDLNLDTIERRIEDEARRIERLHPLDAKKIADQIESDLAVTEQNIQSLITDVHTLLNSRYSQGPELDKRVKKLHEKWVQLRRLLHHKIVGPLANLSFPVEERIVTKHIRTVQETRNVDTNPHFRAVQEAVEWCKNKLKQLQEADYGTDLPSVQAERELHQREHKHVDQFHSKVDTCVKARQYFSSEELTLYNQHLSQLQKVYAELSTFSNNRLSDLDSLLDFIQSATNELHWLNEKEETEVTRDWSDKNINLQAVEKYYENLMSDLEKREIQFGAVQDRGEALVLQNHPASKAIEAHMAAMQAQWAWLLQLTHCLEEHLRHAQNYQTFYQDIDVTEQWLKEKDEVMNTEFSQSEFSLDVGERLLQGMQALRDELNGFGDRIQELIVRAQDIVPLKQRRQPVTRPLNVTAICNYKQNNFVIEKNKECTLTDNSGRIKWRVHNEKGVEAQVPGVCFVIPPPDKEAIDAAERLRRQYDRSIALWQKKQLRMRQNMIFATIKVVKGWDLPQFIAIGAEQRNAIRRALNEDADKLMAEGDPSDPQLRRLRREMEEVNRLFDEFEKRARAEEESKNQTRIFNNQITSLQQSLDEAERIINQRVLSPLPRDIDTLQHLVLEHKEYESRLQNLEPEVEQVKDTFRSITLKTPQHKKDLEKVLNKWNYVWNTSNLYIERLKCCEIVLNGVDDAAQVISEFENKLVLFDELPSTEKALEAVHDDLLKLQSAISQQQIVMDQLNDDFDNTKRLTEKSRPNQRAPHSDVEKLEKDIQKLNSRWSNVCGQLADRLRGCEQAYGLLKNYKKSKEIEDSWLDDAYGKLETLQPIKDRAKEHLEVTRVCSTLFKKRRSLK</sequence>
<dbReference type="InterPro" id="IPR043197">
    <property type="entry name" value="Plakin"/>
</dbReference>
<dbReference type="SMART" id="SM00033">
    <property type="entry name" value="CH"/>
    <property type="match status" value="2"/>
</dbReference>
<dbReference type="Pfam" id="PF00435">
    <property type="entry name" value="Spectrin"/>
    <property type="match status" value="1"/>
</dbReference>
<dbReference type="FunFam" id="1.20.58.60:FF:000055">
    <property type="entry name" value="Short stop, isoform K"/>
    <property type="match status" value="1"/>
</dbReference>
<evidence type="ECO:0000256" key="4">
    <source>
        <dbReference type="SAM" id="Coils"/>
    </source>
</evidence>
<dbReference type="CDD" id="cd21189">
    <property type="entry name" value="CH_PLEC-like_rpt2"/>
    <property type="match status" value="1"/>
</dbReference>
<dbReference type="GO" id="GO:0016020">
    <property type="term" value="C:membrane"/>
    <property type="evidence" value="ECO:0007669"/>
    <property type="project" value="TreeGrafter"/>
</dbReference>
<evidence type="ECO:0000313" key="7">
    <source>
        <dbReference type="Proteomes" id="UP001329430"/>
    </source>
</evidence>
<dbReference type="Gene3D" id="2.30.30.40">
    <property type="entry name" value="SH3 Domains"/>
    <property type="match status" value="1"/>
</dbReference>
<dbReference type="GO" id="GO:0005737">
    <property type="term" value="C:cytoplasm"/>
    <property type="evidence" value="ECO:0007669"/>
    <property type="project" value="TreeGrafter"/>
</dbReference>
<dbReference type="GO" id="GO:0005882">
    <property type="term" value="C:intermediate filament"/>
    <property type="evidence" value="ECO:0007669"/>
    <property type="project" value="TreeGrafter"/>
</dbReference>
<dbReference type="FunFam" id="1.10.418.10:FF:000022">
    <property type="entry name" value="Short stop, isoform K"/>
    <property type="match status" value="1"/>
</dbReference>
<dbReference type="InterPro" id="IPR036872">
    <property type="entry name" value="CH_dom_sf"/>
</dbReference>
<dbReference type="Pfam" id="PF21019">
    <property type="entry name" value="Spectrin_3"/>
    <property type="match status" value="1"/>
</dbReference>
<gene>
    <name evidence="6" type="ORF">RI129_002667</name>
</gene>
<reference evidence="6 7" key="1">
    <citation type="journal article" date="2024" name="Insects">
        <title>An Improved Chromosome-Level Genome Assembly of the Firefly Pyrocoelia pectoralis.</title>
        <authorList>
            <person name="Fu X."/>
            <person name="Meyer-Rochow V.B."/>
            <person name="Ballantyne L."/>
            <person name="Zhu X."/>
        </authorList>
    </citation>
    <scope>NUCLEOTIDE SEQUENCE [LARGE SCALE GENOMIC DNA]</scope>
    <source>
        <strain evidence="6">XCY_ONT2</strain>
    </source>
</reference>
<feature type="domain" description="Calponin-homology (CH)" evidence="5">
    <location>
        <begin position="66"/>
        <end position="189"/>
    </location>
</feature>
<dbReference type="FunFam" id="1.10.418.10:FF:000048">
    <property type="entry name" value="Short stop, isoform B"/>
    <property type="match status" value="1"/>
</dbReference>
<evidence type="ECO:0000256" key="3">
    <source>
        <dbReference type="ARBA" id="ARBA00023203"/>
    </source>
</evidence>
<name>A0AAN7VGH2_9COLE</name>
<keyword evidence="3" id="KW-0009">Actin-binding</keyword>
<dbReference type="PANTHER" id="PTHR23169:SF23">
    <property type="entry name" value="SHORT STOP, ISOFORM H"/>
    <property type="match status" value="1"/>
</dbReference>
<keyword evidence="7" id="KW-1185">Reference proteome</keyword>
<dbReference type="SMART" id="SM00150">
    <property type="entry name" value="SPEC"/>
    <property type="match status" value="5"/>
</dbReference>
<dbReference type="Proteomes" id="UP001329430">
    <property type="component" value="Chromosome 2"/>
</dbReference>
<evidence type="ECO:0000256" key="1">
    <source>
        <dbReference type="ARBA" id="ARBA00022553"/>
    </source>
</evidence>
<dbReference type="SUPFAM" id="SSF46966">
    <property type="entry name" value="Spectrin repeat"/>
    <property type="match status" value="5"/>
</dbReference>
<feature type="domain" description="Calponin-homology (CH)" evidence="5">
    <location>
        <begin position="201"/>
        <end position="306"/>
    </location>
</feature>
<dbReference type="CDD" id="cd21188">
    <property type="entry name" value="CH_PLEC-like_rpt1"/>
    <property type="match status" value="1"/>
</dbReference>
<dbReference type="FunFam" id="1.20.58.60:FF:000030">
    <property type="entry name" value="Short stop, isoform K"/>
    <property type="match status" value="1"/>
</dbReference>
<dbReference type="EMBL" id="JAVRBK010000002">
    <property type="protein sequence ID" value="KAK5647775.1"/>
    <property type="molecule type" value="Genomic_DNA"/>
</dbReference>
<dbReference type="Gene3D" id="1.20.58.60">
    <property type="match status" value="5"/>
</dbReference>
<dbReference type="PROSITE" id="PS50021">
    <property type="entry name" value="CH"/>
    <property type="match status" value="2"/>
</dbReference>
<dbReference type="GO" id="GO:0045104">
    <property type="term" value="P:intermediate filament cytoskeleton organization"/>
    <property type="evidence" value="ECO:0007669"/>
    <property type="project" value="InterPro"/>
</dbReference>
<dbReference type="GO" id="GO:0042060">
    <property type="term" value="P:wound healing"/>
    <property type="evidence" value="ECO:0007669"/>
    <property type="project" value="TreeGrafter"/>
</dbReference>
<protein>
    <recommendedName>
        <fullName evidence="5">Calponin-homology (CH) domain-containing protein</fullName>
    </recommendedName>
</protein>
<dbReference type="SUPFAM" id="SSF47576">
    <property type="entry name" value="Calponin-homology domain, CH-domain"/>
    <property type="match status" value="1"/>
</dbReference>
<dbReference type="InterPro" id="IPR041615">
    <property type="entry name" value="Desmoplakin_SH3"/>
</dbReference>
<dbReference type="Pfam" id="PF00307">
    <property type="entry name" value="CH"/>
    <property type="match status" value="2"/>
</dbReference>
<proteinExistence type="predicted"/>
<evidence type="ECO:0000313" key="6">
    <source>
        <dbReference type="EMBL" id="KAK5647775.1"/>
    </source>
</evidence>
<dbReference type="GO" id="GO:0005198">
    <property type="term" value="F:structural molecule activity"/>
    <property type="evidence" value="ECO:0007669"/>
    <property type="project" value="TreeGrafter"/>
</dbReference>